<evidence type="ECO:0000313" key="2">
    <source>
        <dbReference type="EMBL" id="CAI2169409.1"/>
    </source>
</evidence>
<evidence type="ECO:0000313" key="3">
    <source>
        <dbReference type="Proteomes" id="UP001153678"/>
    </source>
</evidence>
<dbReference type="Gene3D" id="1.10.30.10">
    <property type="entry name" value="High mobility group box domain"/>
    <property type="match status" value="1"/>
</dbReference>
<dbReference type="InterPro" id="IPR036910">
    <property type="entry name" value="HMG_box_dom_sf"/>
</dbReference>
<dbReference type="InterPro" id="IPR009071">
    <property type="entry name" value="HMG_box_dom"/>
</dbReference>
<dbReference type="SUPFAM" id="SSF47095">
    <property type="entry name" value="HMG-box"/>
    <property type="match status" value="1"/>
</dbReference>
<proteinExistence type="predicted"/>
<gene>
    <name evidence="2" type="ORF">FWILDA_LOCUS4066</name>
</gene>
<dbReference type="Pfam" id="PF00505">
    <property type="entry name" value="HMG_box"/>
    <property type="match status" value="1"/>
</dbReference>
<name>A0A9W4SHL9_9GLOM</name>
<sequence length="256" mass="29489">MPKTKQTNIERIYPFIRNEINNSVSNVRNNIISSNNVHTDIKPKFPPILTTDELIKNAIKSNAPNNKVKTLPNAFIAYRMALQKEYHNKNIKLPLMSQLSKIAKASWDEEPEDVKKFYKNLTEKARTLYSQKTIQIVFDKHMNEVENYQGCGNVSPLHAMGVTFEADSDISYNNQTRDVENMIHTQHSSSGYSTIENSTFSTMDPCFGNGSTSIPQVGTYPKHNFLEDPNNQEYKKMLVQLSFNLFIHELRQNYLF</sequence>
<dbReference type="Proteomes" id="UP001153678">
    <property type="component" value="Unassembled WGS sequence"/>
</dbReference>
<feature type="domain" description="HMG box" evidence="1">
    <location>
        <begin position="69"/>
        <end position="132"/>
    </location>
</feature>
<dbReference type="AlphaFoldDB" id="A0A9W4SHL9"/>
<accession>A0A9W4SHL9</accession>
<reference evidence="2" key="1">
    <citation type="submission" date="2022-08" db="EMBL/GenBank/DDBJ databases">
        <authorList>
            <person name="Kallberg Y."/>
            <person name="Tangrot J."/>
            <person name="Rosling A."/>
        </authorList>
    </citation>
    <scope>NUCLEOTIDE SEQUENCE</scope>
    <source>
        <strain evidence="2">Wild A</strain>
    </source>
</reference>
<protein>
    <submittedName>
        <fullName evidence="2">7936_t:CDS:1</fullName>
    </submittedName>
</protein>
<evidence type="ECO:0000259" key="1">
    <source>
        <dbReference type="Pfam" id="PF00505"/>
    </source>
</evidence>
<comment type="caution">
    <text evidence="2">The sequence shown here is derived from an EMBL/GenBank/DDBJ whole genome shotgun (WGS) entry which is preliminary data.</text>
</comment>
<dbReference type="EMBL" id="CAMKVN010000581">
    <property type="protein sequence ID" value="CAI2169409.1"/>
    <property type="molecule type" value="Genomic_DNA"/>
</dbReference>
<dbReference type="OrthoDB" id="2367927at2759"/>
<keyword evidence="3" id="KW-1185">Reference proteome</keyword>
<organism evidence="2 3">
    <name type="scientific">Funneliformis geosporum</name>
    <dbReference type="NCBI Taxonomy" id="1117311"/>
    <lineage>
        <taxon>Eukaryota</taxon>
        <taxon>Fungi</taxon>
        <taxon>Fungi incertae sedis</taxon>
        <taxon>Mucoromycota</taxon>
        <taxon>Glomeromycotina</taxon>
        <taxon>Glomeromycetes</taxon>
        <taxon>Glomerales</taxon>
        <taxon>Glomeraceae</taxon>
        <taxon>Funneliformis</taxon>
    </lineage>
</organism>